<dbReference type="PANTHER" id="PTHR10380:SF218">
    <property type="entry name" value="ADULT CUTICLE PROTEIN 65AA-RELATED"/>
    <property type="match status" value="1"/>
</dbReference>
<dbReference type="eggNOG" id="ENOG502ST8A">
    <property type="taxonomic scope" value="Eukaryota"/>
</dbReference>
<dbReference type="InParanoid" id="B4K3V7"/>
<dbReference type="PRINTS" id="PR00947">
    <property type="entry name" value="CUTICLE"/>
</dbReference>
<dbReference type="GO" id="GO:0062129">
    <property type="term" value="C:chitin-based extracellular matrix"/>
    <property type="evidence" value="ECO:0007669"/>
    <property type="project" value="TreeGrafter"/>
</dbReference>
<keyword evidence="3" id="KW-0732">Signal</keyword>
<dbReference type="EMBL" id="CH926143">
    <property type="protein sequence ID" value="EDW04683.1"/>
    <property type="molecule type" value="Genomic_DNA"/>
</dbReference>
<keyword evidence="5" id="KW-1185">Reference proteome</keyword>
<dbReference type="OrthoDB" id="7255276at2759"/>
<keyword evidence="1 2" id="KW-0193">Cuticle</keyword>
<feature type="chain" id="PRO_5002810410" evidence="3">
    <location>
        <begin position="17"/>
        <end position="99"/>
    </location>
</feature>
<evidence type="ECO:0000256" key="2">
    <source>
        <dbReference type="PROSITE-ProRule" id="PRU00497"/>
    </source>
</evidence>
<dbReference type="Proteomes" id="UP000001070">
    <property type="component" value="Unassembled WGS sequence"/>
</dbReference>
<dbReference type="InterPro" id="IPR031311">
    <property type="entry name" value="CHIT_BIND_RR_consensus"/>
</dbReference>
<dbReference type="PROSITE" id="PS00233">
    <property type="entry name" value="CHIT_BIND_RR_1"/>
    <property type="match status" value="1"/>
</dbReference>
<reference evidence="4 5" key="1">
    <citation type="journal article" date="2007" name="Nature">
        <title>Evolution of genes and genomes on the Drosophila phylogeny.</title>
        <authorList>
            <consortium name="Drosophila 12 Genomes Consortium"/>
            <person name="Clark A.G."/>
            <person name="Eisen M.B."/>
            <person name="Smith D.R."/>
            <person name="Bergman C.M."/>
            <person name="Oliver B."/>
            <person name="Markow T.A."/>
            <person name="Kaufman T.C."/>
            <person name="Kellis M."/>
            <person name="Gelbart W."/>
            <person name="Iyer V.N."/>
            <person name="Pollard D.A."/>
            <person name="Sackton T.B."/>
            <person name="Larracuente A.M."/>
            <person name="Singh N.D."/>
            <person name="Abad J.P."/>
            <person name="Abt D.N."/>
            <person name="Adryan B."/>
            <person name="Aguade M."/>
            <person name="Akashi H."/>
            <person name="Anderson W.W."/>
            <person name="Aquadro C.F."/>
            <person name="Ardell D.H."/>
            <person name="Arguello R."/>
            <person name="Artieri C.G."/>
            <person name="Barbash D.A."/>
            <person name="Barker D."/>
            <person name="Barsanti P."/>
            <person name="Batterham P."/>
            <person name="Batzoglou S."/>
            <person name="Begun D."/>
            <person name="Bhutkar A."/>
            <person name="Blanco E."/>
            <person name="Bosak S.A."/>
            <person name="Bradley R.K."/>
            <person name="Brand A.D."/>
            <person name="Brent M.R."/>
            <person name="Brooks A.N."/>
            <person name="Brown R.H."/>
            <person name="Butlin R.K."/>
            <person name="Caggese C."/>
            <person name="Calvi B.R."/>
            <person name="Bernardo de Carvalho A."/>
            <person name="Caspi A."/>
            <person name="Castrezana S."/>
            <person name="Celniker S.E."/>
            <person name="Chang J.L."/>
            <person name="Chapple C."/>
            <person name="Chatterji S."/>
            <person name="Chinwalla A."/>
            <person name="Civetta A."/>
            <person name="Clifton S.W."/>
            <person name="Comeron J.M."/>
            <person name="Costello J.C."/>
            <person name="Coyne J.A."/>
            <person name="Daub J."/>
            <person name="David R.G."/>
            <person name="Delcher A.L."/>
            <person name="Delehaunty K."/>
            <person name="Do C.B."/>
            <person name="Ebling H."/>
            <person name="Edwards K."/>
            <person name="Eickbush T."/>
            <person name="Evans J.D."/>
            <person name="Filipski A."/>
            <person name="Findeiss S."/>
            <person name="Freyhult E."/>
            <person name="Fulton L."/>
            <person name="Fulton R."/>
            <person name="Garcia A.C."/>
            <person name="Gardiner A."/>
            <person name="Garfield D.A."/>
            <person name="Garvin B.E."/>
            <person name="Gibson G."/>
            <person name="Gilbert D."/>
            <person name="Gnerre S."/>
            <person name="Godfrey J."/>
            <person name="Good R."/>
            <person name="Gotea V."/>
            <person name="Gravely B."/>
            <person name="Greenberg A.J."/>
            <person name="Griffiths-Jones S."/>
            <person name="Gross S."/>
            <person name="Guigo R."/>
            <person name="Gustafson E.A."/>
            <person name="Haerty W."/>
            <person name="Hahn M.W."/>
            <person name="Halligan D.L."/>
            <person name="Halpern A.L."/>
            <person name="Halter G.M."/>
            <person name="Han M.V."/>
            <person name="Heger A."/>
            <person name="Hillier L."/>
            <person name="Hinrichs A.S."/>
            <person name="Holmes I."/>
            <person name="Hoskins R.A."/>
            <person name="Hubisz M.J."/>
            <person name="Hultmark D."/>
            <person name="Huntley M.A."/>
            <person name="Jaffe D.B."/>
            <person name="Jagadeeshan S."/>
            <person name="Jeck W.R."/>
            <person name="Johnson J."/>
            <person name="Jones C.D."/>
            <person name="Jordan W.C."/>
            <person name="Karpen G.H."/>
            <person name="Kataoka E."/>
            <person name="Keightley P.D."/>
            <person name="Kheradpour P."/>
            <person name="Kirkness E.F."/>
            <person name="Koerich L.B."/>
            <person name="Kristiansen K."/>
            <person name="Kudrna D."/>
            <person name="Kulathinal R.J."/>
            <person name="Kumar S."/>
            <person name="Kwok R."/>
            <person name="Lander E."/>
            <person name="Langley C.H."/>
            <person name="Lapoint R."/>
            <person name="Lazzaro B.P."/>
            <person name="Lee S.J."/>
            <person name="Levesque L."/>
            <person name="Li R."/>
            <person name="Lin C.F."/>
            <person name="Lin M.F."/>
            <person name="Lindblad-Toh K."/>
            <person name="Llopart A."/>
            <person name="Long M."/>
            <person name="Low L."/>
            <person name="Lozovsky E."/>
            <person name="Lu J."/>
            <person name="Luo M."/>
            <person name="Machado C.A."/>
            <person name="Makalowski W."/>
            <person name="Marzo M."/>
            <person name="Matsuda M."/>
            <person name="Matzkin L."/>
            <person name="McAllister B."/>
            <person name="McBride C.S."/>
            <person name="McKernan B."/>
            <person name="McKernan K."/>
            <person name="Mendez-Lago M."/>
            <person name="Minx P."/>
            <person name="Mollenhauer M.U."/>
            <person name="Montooth K."/>
            <person name="Mount S.M."/>
            <person name="Mu X."/>
            <person name="Myers E."/>
            <person name="Negre B."/>
            <person name="Newfeld S."/>
            <person name="Nielsen R."/>
            <person name="Noor M.A."/>
            <person name="O'Grady P."/>
            <person name="Pachter L."/>
            <person name="Papaceit M."/>
            <person name="Parisi M.J."/>
            <person name="Parisi M."/>
            <person name="Parts L."/>
            <person name="Pedersen J.S."/>
            <person name="Pesole G."/>
            <person name="Phillippy A.M."/>
            <person name="Ponting C.P."/>
            <person name="Pop M."/>
            <person name="Porcelli D."/>
            <person name="Powell J.R."/>
            <person name="Prohaska S."/>
            <person name="Pruitt K."/>
            <person name="Puig M."/>
            <person name="Quesneville H."/>
            <person name="Ram K.R."/>
            <person name="Rand D."/>
            <person name="Rasmussen M.D."/>
            <person name="Reed L.K."/>
            <person name="Reenan R."/>
            <person name="Reily A."/>
            <person name="Remington K.A."/>
            <person name="Rieger T.T."/>
            <person name="Ritchie M.G."/>
            <person name="Robin C."/>
            <person name="Rogers Y.H."/>
            <person name="Rohde C."/>
            <person name="Rozas J."/>
            <person name="Rubenfield M.J."/>
            <person name="Ruiz A."/>
            <person name="Russo S."/>
            <person name="Salzberg S.L."/>
            <person name="Sanchez-Gracia A."/>
            <person name="Saranga D.J."/>
            <person name="Sato H."/>
            <person name="Schaeffer S.W."/>
            <person name="Schatz M.C."/>
            <person name="Schlenke T."/>
            <person name="Schwartz R."/>
            <person name="Segarra C."/>
            <person name="Singh R.S."/>
            <person name="Sirot L."/>
            <person name="Sirota M."/>
            <person name="Sisneros N.B."/>
            <person name="Smith C.D."/>
            <person name="Smith T.F."/>
            <person name="Spieth J."/>
            <person name="Stage D.E."/>
            <person name="Stark A."/>
            <person name="Stephan W."/>
            <person name="Strausberg R.L."/>
            <person name="Strempel S."/>
            <person name="Sturgill D."/>
            <person name="Sutton G."/>
            <person name="Sutton G.G."/>
            <person name="Tao W."/>
            <person name="Teichmann S."/>
            <person name="Tobari Y.N."/>
            <person name="Tomimura Y."/>
            <person name="Tsolas J.M."/>
            <person name="Valente V.L."/>
            <person name="Venter E."/>
            <person name="Venter J.C."/>
            <person name="Vicario S."/>
            <person name="Vieira F.G."/>
            <person name="Vilella A.J."/>
            <person name="Villasante A."/>
            <person name="Walenz B."/>
            <person name="Wang J."/>
            <person name="Wasserman M."/>
            <person name="Watts T."/>
            <person name="Wilson D."/>
            <person name="Wilson R.K."/>
            <person name="Wing R.A."/>
            <person name="Wolfner M.F."/>
            <person name="Wong A."/>
            <person name="Wong G.K."/>
            <person name="Wu C.I."/>
            <person name="Wu G."/>
            <person name="Yamamoto D."/>
            <person name="Yang H.P."/>
            <person name="Yang S.P."/>
            <person name="Yorke J.A."/>
            <person name="Yoshida K."/>
            <person name="Zdobnov E."/>
            <person name="Zhang P."/>
            <person name="Zhang Y."/>
            <person name="Zimin A.V."/>
            <person name="Baldwin J."/>
            <person name="Abdouelleil A."/>
            <person name="Abdulkadir J."/>
            <person name="Abebe A."/>
            <person name="Abera B."/>
            <person name="Abreu J."/>
            <person name="Acer S.C."/>
            <person name="Aftuck L."/>
            <person name="Alexander A."/>
            <person name="An P."/>
            <person name="Anderson E."/>
            <person name="Anderson S."/>
            <person name="Arachi H."/>
            <person name="Azer M."/>
            <person name="Bachantsang P."/>
            <person name="Barry A."/>
            <person name="Bayul T."/>
            <person name="Berlin A."/>
            <person name="Bessette D."/>
            <person name="Bloom T."/>
            <person name="Blye J."/>
            <person name="Boguslavskiy L."/>
            <person name="Bonnet C."/>
            <person name="Boukhgalter B."/>
            <person name="Bourzgui I."/>
            <person name="Brown A."/>
            <person name="Cahill P."/>
            <person name="Channer S."/>
            <person name="Cheshatsang Y."/>
            <person name="Chuda L."/>
            <person name="Citroen M."/>
            <person name="Collymore A."/>
            <person name="Cooke P."/>
            <person name="Costello M."/>
            <person name="D'Aco K."/>
            <person name="Daza R."/>
            <person name="De Haan G."/>
            <person name="DeGray S."/>
            <person name="DeMaso C."/>
            <person name="Dhargay N."/>
            <person name="Dooley K."/>
            <person name="Dooley E."/>
            <person name="Doricent M."/>
            <person name="Dorje P."/>
            <person name="Dorjee K."/>
            <person name="Dupes A."/>
            <person name="Elong R."/>
            <person name="Falk J."/>
            <person name="Farina A."/>
            <person name="Faro S."/>
            <person name="Ferguson D."/>
            <person name="Fisher S."/>
            <person name="Foley C.D."/>
            <person name="Franke A."/>
            <person name="Friedrich D."/>
            <person name="Gadbois L."/>
            <person name="Gearin G."/>
            <person name="Gearin C.R."/>
            <person name="Giannoukos G."/>
            <person name="Goode T."/>
            <person name="Graham J."/>
            <person name="Grandbois E."/>
            <person name="Grewal S."/>
            <person name="Gyaltsen K."/>
            <person name="Hafez N."/>
            <person name="Hagos B."/>
            <person name="Hall J."/>
            <person name="Henson C."/>
            <person name="Hollinger A."/>
            <person name="Honan T."/>
            <person name="Huard M.D."/>
            <person name="Hughes L."/>
            <person name="Hurhula B."/>
            <person name="Husby M.E."/>
            <person name="Kamat A."/>
            <person name="Kanga B."/>
            <person name="Kashin S."/>
            <person name="Khazanovich D."/>
            <person name="Kisner P."/>
            <person name="Lance K."/>
            <person name="Lara M."/>
            <person name="Lee W."/>
            <person name="Lennon N."/>
            <person name="Letendre F."/>
            <person name="LeVine R."/>
            <person name="Lipovsky A."/>
            <person name="Liu X."/>
            <person name="Liu J."/>
            <person name="Liu S."/>
            <person name="Lokyitsang T."/>
            <person name="Lokyitsang Y."/>
            <person name="Lubonja R."/>
            <person name="Lui A."/>
            <person name="MacDonald P."/>
            <person name="Magnisalis V."/>
            <person name="Maru K."/>
            <person name="Matthews C."/>
            <person name="McCusker W."/>
            <person name="McDonough S."/>
            <person name="Mehta T."/>
            <person name="Meldrim J."/>
            <person name="Meneus L."/>
            <person name="Mihai O."/>
            <person name="Mihalev A."/>
            <person name="Mihova T."/>
            <person name="Mittelman R."/>
            <person name="Mlenga V."/>
            <person name="Montmayeur A."/>
            <person name="Mulrain L."/>
            <person name="Navidi A."/>
            <person name="Naylor J."/>
            <person name="Negash T."/>
            <person name="Nguyen T."/>
            <person name="Nguyen N."/>
            <person name="Nicol R."/>
            <person name="Norbu C."/>
            <person name="Norbu N."/>
            <person name="Novod N."/>
            <person name="O'Neill B."/>
            <person name="Osman S."/>
            <person name="Markiewicz E."/>
            <person name="Oyono O.L."/>
            <person name="Patti C."/>
            <person name="Phunkhang P."/>
            <person name="Pierre F."/>
            <person name="Priest M."/>
            <person name="Raghuraman S."/>
            <person name="Rege F."/>
            <person name="Reyes R."/>
            <person name="Rise C."/>
            <person name="Rogov P."/>
            <person name="Ross K."/>
            <person name="Ryan E."/>
            <person name="Settipalli S."/>
            <person name="Shea T."/>
            <person name="Sherpa N."/>
            <person name="Shi L."/>
            <person name="Shih D."/>
            <person name="Sparrow T."/>
            <person name="Spaulding J."/>
            <person name="Stalker J."/>
            <person name="Stange-Thomann N."/>
            <person name="Stavropoulos S."/>
            <person name="Stone C."/>
            <person name="Strader C."/>
            <person name="Tesfaye S."/>
            <person name="Thomson T."/>
            <person name="Thoulutsang Y."/>
            <person name="Thoulutsang D."/>
            <person name="Topham K."/>
            <person name="Topping I."/>
            <person name="Tsamla T."/>
            <person name="Vassiliev H."/>
            <person name="Vo A."/>
            <person name="Wangchuk T."/>
            <person name="Wangdi T."/>
            <person name="Weiand M."/>
            <person name="Wilkinson J."/>
            <person name="Wilson A."/>
            <person name="Yadav S."/>
            <person name="Young G."/>
            <person name="Yu Q."/>
            <person name="Zembek L."/>
            <person name="Zhong D."/>
            <person name="Zimmer A."/>
            <person name="Zwirko Z."/>
            <person name="Jaffe D.B."/>
            <person name="Alvarez P."/>
            <person name="Brockman W."/>
            <person name="Butler J."/>
            <person name="Chin C."/>
            <person name="Gnerre S."/>
            <person name="Grabherr M."/>
            <person name="Kleber M."/>
            <person name="Mauceli E."/>
            <person name="MacCallum I."/>
        </authorList>
    </citation>
    <scope>NUCLEOTIDE SEQUENCE [LARGE SCALE GENOMIC DNA]</scope>
    <source>
        <strain evidence="5">Tucson 15287-2541.00</strain>
    </source>
</reference>
<evidence type="ECO:0000313" key="5">
    <source>
        <dbReference type="Proteomes" id="UP000001070"/>
    </source>
</evidence>
<dbReference type="GO" id="GO:0008010">
    <property type="term" value="F:structural constituent of chitin-based larval cuticle"/>
    <property type="evidence" value="ECO:0007669"/>
    <property type="project" value="TreeGrafter"/>
</dbReference>
<dbReference type="STRING" id="7222.B4K3V7"/>
<sequence length="99" mass="10768">MKFLIVFVALFAIALARPEVEIVRHDSEVGPEGYKFAVETSDGTSKHEEGHLKDAGTDDEAISVKGSYSWVDTDGNSHTLNYIADENGFQPEGVDVPKA</sequence>
<dbReference type="InterPro" id="IPR050468">
    <property type="entry name" value="Cuticle_Struct_Prot"/>
</dbReference>
<evidence type="ECO:0000256" key="1">
    <source>
        <dbReference type="ARBA" id="ARBA00022460"/>
    </source>
</evidence>
<dbReference type="InterPro" id="IPR000618">
    <property type="entry name" value="Insect_cuticle"/>
</dbReference>
<feature type="signal peptide" evidence="3">
    <location>
        <begin position="1"/>
        <end position="16"/>
    </location>
</feature>
<evidence type="ECO:0000256" key="3">
    <source>
        <dbReference type="SAM" id="SignalP"/>
    </source>
</evidence>
<dbReference type="PANTHER" id="PTHR10380">
    <property type="entry name" value="CUTICLE PROTEIN"/>
    <property type="match status" value="1"/>
</dbReference>
<protein>
    <submittedName>
        <fullName evidence="4">GH13967</fullName>
    </submittedName>
</protein>
<dbReference type="PROSITE" id="PS51155">
    <property type="entry name" value="CHIT_BIND_RR_2"/>
    <property type="match status" value="1"/>
</dbReference>
<dbReference type="OMA" id="VIMTIVC"/>
<evidence type="ECO:0000313" key="4">
    <source>
        <dbReference type="EMBL" id="EDW04683.1"/>
    </source>
</evidence>
<dbReference type="PhylomeDB" id="B4K3V7"/>
<accession>B4K3V7</accession>
<dbReference type="HOGENOM" id="CLU_065450_7_3_1"/>
<organism evidence="5">
    <name type="scientific">Drosophila grimshawi</name>
    <name type="common">Hawaiian fruit fly</name>
    <name type="synonym">Idiomyia grimshawi</name>
    <dbReference type="NCBI Taxonomy" id="7222"/>
    <lineage>
        <taxon>Eukaryota</taxon>
        <taxon>Metazoa</taxon>
        <taxon>Ecdysozoa</taxon>
        <taxon>Arthropoda</taxon>
        <taxon>Hexapoda</taxon>
        <taxon>Insecta</taxon>
        <taxon>Pterygota</taxon>
        <taxon>Neoptera</taxon>
        <taxon>Endopterygota</taxon>
        <taxon>Diptera</taxon>
        <taxon>Brachycera</taxon>
        <taxon>Muscomorpha</taxon>
        <taxon>Ephydroidea</taxon>
        <taxon>Drosophilidae</taxon>
        <taxon>Drosophila</taxon>
        <taxon>Hawaiian Drosophila</taxon>
    </lineage>
</organism>
<gene>
    <name evidence="4" type="primary">Dgri\GH13967</name>
    <name evidence="4" type="ORF">Dgri_GH13967</name>
</gene>
<dbReference type="Pfam" id="PF00379">
    <property type="entry name" value="Chitin_bind_4"/>
    <property type="match status" value="1"/>
</dbReference>
<name>B4K3V7_DROGR</name>
<proteinExistence type="predicted"/>
<dbReference type="AlphaFoldDB" id="B4K3V7"/>